<dbReference type="PANTHER" id="PTHR33077:SF90">
    <property type="entry name" value="PROTEIN TIFY 7"/>
    <property type="match status" value="1"/>
</dbReference>
<evidence type="ECO:0000256" key="3">
    <source>
        <dbReference type="ARBA" id="ARBA00022843"/>
    </source>
</evidence>
<dbReference type="PANTHER" id="PTHR33077">
    <property type="entry name" value="PROTEIN TIFY 4A-RELATED-RELATED"/>
    <property type="match status" value="1"/>
</dbReference>
<feature type="compositionally biased region" description="Polar residues" evidence="5">
    <location>
        <begin position="229"/>
        <end position="241"/>
    </location>
</feature>
<reference evidence="8" key="2">
    <citation type="submission" date="2025-08" db="UniProtKB">
        <authorList>
            <consortium name="RefSeq"/>
        </authorList>
    </citation>
    <scope>IDENTIFICATION</scope>
    <source>
        <tissue evidence="8">Young leaves</tissue>
    </source>
</reference>
<dbReference type="AlphaFoldDB" id="A0A8B7CPC9"/>
<evidence type="ECO:0000259" key="6">
    <source>
        <dbReference type="PROSITE" id="PS51320"/>
    </source>
</evidence>
<name>A0A8B7CPC9_PHODC</name>
<comment type="function">
    <text evidence="4">Repressor of jasmonate responses.</text>
</comment>
<keyword evidence="2 4" id="KW-1184">Jasmonic acid signaling pathway</keyword>
<dbReference type="Pfam" id="PF06200">
    <property type="entry name" value="tify"/>
    <property type="match status" value="1"/>
</dbReference>
<keyword evidence="7" id="KW-1185">Reference proteome</keyword>
<dbReference type="GO" id="GO:0009611">
    <property type="term" value="P:response to wounding"/>
    <property type="evidence" value="ECO:0007669"/>
    <property type="project" value="UniProtKB-UniRule"/>
</dbReference>
<gene>
    <name evidence="8" type="primary">LOC103717027</name>
</gene>
<feature type="region of interest" description="Disordered" evidence="5">
    <location>
        <begin position="1"/>
        <end position="40"/>
    </location>
</feature>
<dbReference type="GO" id="GO:2000022">
    <property type="term" value="P:regulation of jasmonic acid mediated signaling pathway"/>
    <property type="evidence" value="ECO:0007669"/>
    <property type="project" value="UniProtKB-UniRule"/>
</dbReference>
<dbReference type="GeneID" id="103717027"/>
<accession>A0A8B7CPC9</accession>
<dbReference type="InterPro" id="IPR040390">
    <property type="entry name" value="TIFY/JAZ"/>
</dbReference>
<comment type="subcellular location">
    <subcellularLocation>
        <location evidence="4">Nucleus</location>
    </subcellularLocation>
</comment>
<feature type="compositionally biased region" description="Polar residues" evidence="5">
    <location>
        <begin position="288"/>
        <end position="297"/>
    </location>
</feature>
<evidence type="ECO:0000256" key="5">
    <source>
        <dbReference type="SAM" id="MobiDB-lite"/>
    </source>
</evidence>
<feature type="region of interest" description="Disordered" evidence="5">
    <location>
        <begin position="400"/>
        <end position="420"/>
    </location>
</feature>
<feature type="compositionally biased region" description="Basic and acidic residues" evidence="5">
    <location>
        <begin position="17"/>
        <end position="28"/>
    </location>
</feature>
<feature type="region of interest" description="Disordered" evidence="5">
    <location>
        <begin position="229"/>
        <end position="299"/>
    </location>
</feature>
<reference evidence="7" key="1">
    <citation type="journal article" date="2019" name="Nat. Commun.">
        <title>Genome-wide association mapping of date palm fruit traits.</title>
        <authorList>
            <person name="Hazzouri K.M."/>
            <person name="Gros-Balthazard M."/>
            <person name="Flowers J.M."/>
            <person name="Copetti D."/>
            <person name="Lemansour A."/>
            <person name="Lebrun M."/>
            <person name="Masmoudi K."/>
            <person name="Ferrand S."/>
            <person name="Dhar M.I."/>
            <person name="Fresquez Z.A."/>
            <person name="Rosas U."/>
            <person name="Zhang J."/>
            <person name="Talag J."/>
            <person name="Lee S."/>
            <person name="Kudrna D."/>
            <person name="Powell R.F."/>
            <person name="Leitch I.J."/>
            <person name="Krueger R.R."/>
            <person name="Wing R.A."/>
            <person name="Amiri K.M.A."/>
            <person name="Purugganan M.D."/>
        </authorList>
    </citation>
    <scope>NUCLEOTIDE SEQUENCE [LARGE SCALE GENOMIC DNA]</scope>
    <source>
        <strain evidence="7">cv. Khalas</strain>
    </source>
</reference>
<evidence type="ECO:0000256" key="2">
    <source>
        <dbReference type="ARBA" id="ARBA00022819"/>
    </source>
</evidence>
<comment type="domain">
    <text evidence="4">The jas domain is required for interaction with COI1.</text>
</comment>
<dbReference type="GO" id="GO:0005634">
    <property type="term" value="C:nucleus"/>
    <property type="evidence" value="ECO:0007669"/>
    <property type="project" value="UniProtKB-SubCell"/>
</dbReference>
<dbReference type="InterPro" id="IPR018467">
    <property type="entry name" value="CCT_CS"/>
</dbReference>
<keyword evidence="3" id="KW-0832">Ubl conjugation</keyword>
<feature type="compositionally biased region" description="Polar residues" evidence="5">
    <location>
        <begin position="254"/>
        <end position="264"/>
    </location>
</feature>
<dbReference type="SMART" id="SM00979">
    <property type="entry name" value="TIFY"/>
    <property type="match status" value="1"/>
</dbReference>
<dbReference type="RefSeq" id="XP_008803476.2">
    <property type="nucleotide sequence ID" value="XM_008805254.4"/>
</dbReference>
<dbReference type="KEGG" id="pda:103717027"/>
<feature type="compositionally biased region" description="Basic and acidic residues" evidence="5">
    <location>
        <begin position="408"/>
        <end position="420"/>
    </location>
</feature>
<proteinExistence type="inferred from homology"/>
<dbReference type="OrthoDB" id="1939212at2759"/>
<evidence type="ECO:0000313" key="8">
    <source>
        <dbReference type="RefSeq" id="XP_008803476.2"/>
    </source>
</evidence>
<evidence type="ECO:0000313" key="7">
    <source>
        <dbReference type="Proteomes" id="UP000228380"/>
    </source>
</evidence>
<feature type="domain" description="Tify" evidence="6">
    <location>
        <begin position="191"/>
        <end position="226"/>
    </location>
</feature>
<sequence length="420" mass="43857">MERDFLGINAQNSGPPPKEDGRGSRQDSVHIGSSAMPWPFSSKTTAMQPFMSFKQHEERPRKIVFDQFSSGFQPISTVDAFEASHKSSLALAPQKSFSLDRQGIHQYGIHASSFGSSAHQSNEPRMFPVVAHHSIPVAMSSPFFKVQGVPSGSSLAVNPLKQQPFGGGLAVSGAVGGSVVGALAQRSITKPASTTAQLTIFYAGSVNVYNDVPLDKAQAIMLLASKGSNATSNAVNPQSEAPAQAPTKVAGSDGLNTNQNQTPAPSHVASPCSGLSSPLSGTSQTGPHSGSRSTANDDTPVVKSLGLLAPTIQNGTSKTLTAASGSTSAETIMPTAVPQARKASLARFLEKRKERVTNAAPYSCVKKSPENAAGFECADVSSKSSSIDIALSSNREDSWCLGQQKNSADSRESPSTKLEI</sequence>
<dbReference type="Proteomes" id="UP000228380">
    <property type="component" value="Chromosome 8"/>
</dbReference>
<dbReference type="PROSITE" id="PS51320">
    <property type="entry name" value="TIFY"/>
    <property type="match status" value="1"/>
</dbReference>
<feature type="compositionally biased region" description="Low complexity" evidence="5">
    <location>
        <begin position="270"/>
        <end position="287"/>
    </location>
</feature>
<dbReference type="Pfam" id="PF09425">
    <property type="entry name" value="Jas_motif"/>
    <property type="match status" value="1"/>
</dbReference>
<dbReference type="InterPro" id="IPR010399">
    <property type="entry name" value="Tify_dom"/>
</dbReference>
<evidence type="ECO:0000256" key="4">
    <source>
        <dbReference type="RuleBase" id="RU369065"/>
    </source>
</evidence>
<keyword evidence="4" id="KW-0539">Nucleus</keyword>
<evidence type="ECO:0000256" key="1">
    <source>
        <dbReference type="ARBA" id="ARBA00008614"/>
    </source>
</evidence>
<dbReference type="GO" id="GO:0031347">
    <property type="term" value="P:regulation of defense response"/>
    <property type="evidence" value="ECO:0007669"/>
    <property type="project" value="UniProtKB-UniRule"/>
</dbReference>
<protein>
    <recommendedName>
        <fullName evidence="4">Protein TIFY</fullName>
    </recommendedName>
    <alternativeName>
        <fullName evidence="4">Jasmonate ZIM domain-containing protein</fullName>
    </alternativeName>
</protein>
<organism evidence="7 8">
    <name type="scientific">Phoenix dactylifera</name>
    <name type="common">Date palm</name>
    <dbReference type="NCBI Taxonomy" id="42345"/>
    <lineage>
        <taxon>Eukaryota</taxon>
        <taxon>Viridiplantae</taxon>
        <taxon>Streptophyta</taxon>
        <taxon>Embryophyta</taxon>
        <taxon>Tracheophyta</taxon>
        <taxon>Spermatophyta</taxon>
        <taxon>Magnoliopsida</taxon>
        <taxon>Liliopsida</taxon>
        <taxon>Arecaceae</taxon>
        <taxon>Coryphoideae</taxon>
        <taxon>Phoeniceae</taxon>
        <taxon>Phoenix</taxon>
    </lineage>
</organism>
<comment type="similarity">
    <text evidence="1 4">Belongs to the TIFY/JAZ family.</text>
</comment>